<protein>
    <recommendedName>
        <fullName evidence="3">YolD-like family protein</fullName>
    </recommendedName>
</protein>
<evidence type="ECO:0000313" key="1">
    <source>
        <dbReference type="EMBL" id="OFI46773.1"/>
    </source>
</evidence>
<gene>
    <name evidence="1" type="ORF">BG262_02955</name>
</gene>
<dbReference type="AlphaFoldDB" id="A0A9Q5JGM5"/>
<evidence type="ECO:0008006" key="3">
    <source>
        <dbReference type="Google" id="ProtNLM"/>
    </source>
</evidence>
<keyword evidence="2" id="KW-1185">Reference proteome</keyword>
<evidence type="ECO:0000313" key="2">
    <source>
        <dbReference type="Proteomes" id="UP000177273"/>
    </source>
</evidence>
<proteinExistence type="predicted"/>
<dbReference type="EMBL" id="MKIQ01000027">
    <property type="protein sequence ID" value="OFI46773.1"/>
    <property type="molecule type" value="Genomic_DNA"/>
</dbReference>
<dbReference type="Proteomes" id="UP000177273">
    <property type="component" value="Unassembled WGS sequence"/>
</dbReference>
<organism evidence="1 2">
    <name type="scientific">Floricoccus penangensis</name>
    <dbReference type="NCBI Taxonomy" id="1859475"/>
    <lineage>
        <taxon>Bacteria</taxon>
        <taxon>Bacillati</taxon>
        <taxon>Bacillota</taxon>
        <taxon>Bacilli</taxon>
        <taxon>Lactobacillales</taxon>
        <taxon>Streptococcaceae</taxon>
        <taxon>Floricoccus</taxon>
    </lineage>
</organism>
<sequence length="118" mass="14080">MVDRSYSKFPEIRDYRDRGMKKWQGFFISEHNTAMKQDKLKVNPDEFIQAEEDEIMLLLNQAFLNELQIKLVIRKSDDDIEIFIGKVIEVTMNRIIYFKTSEMQKISIDKIISIEEVD</sequence>
<accession>A0A9Q5JGM5</accession>
<reference evidence="2" key="1">
    <citation type="submission" date="2016-09" db="EMBL/GenBank/DDBJ databases">
        <title>Draft genome sequence of a novel species of the family Streptococcaceae isolated from flowers.</title>
        <authorList>
            <person name="Chuah L.-O."/>
            <person name="Yap K.-P."/>
            <person name="Thong K.L."/>
            <person name="Liong M.T."/>
            <person name="Ahmad R."/>
            <person name="Rusul G."/>
        </authorList>
    </citation>
    <scope>NUCLEOTIDE SEQUENCE [LARGE SCALE GENOMIC DNA]</scope>
    <source>
        <strain evidence="2">HibF3</strain>
    </source>
</reference>
<dbReference type="OrthoDB" id="1644322at2"/>
<dbReference type="RefSeq" id="WP_070787906.1">
    <property type="nucleotide sequence ID" value="NZ_MKIQ01000027.1"/>
</dbReference>
<name>A0A9Q5JGM5_9LACT</name>
<comment type="caution">
    <text evidence="1">The sequence shown here is derived from an EMBL/GenBank/DDBJ whole genome shotgun (WGS) entry which is preliminary data.</text>
</comment>